<evidence type="ECO:0000313" key="3">
    <source>
        <dbReference type="EnsemblPlants" id="LPERR06G02860.1"/>
    </source>
</evidence>
<dbReference type="AlphaFoldDB" id="A0A0D9WLT7"/>
<keyword evidence="1" id="KW-0472">Membrane</keyword>
<reference evidence="3 4" key="1">
    <citation type="submission" date="2012-08" db="EMBL/GenBank/DDBJ databases">
        <title>Oryza genome evolution.</title>
        <authorList>
            <person name="Wing R.A."/>
        </authorList>
    </citation>
    <scope>NUCLEOTIDE SEQUENCE</scope>
</reference>
<dbReference type="HOGENOM" id="CLU_120305_2_0_1"/>
<feature type="transmembrane region" description="Helical" evidence="1">
    <location>
        <begin position="75"/>
        <end position="92"/>
    </location>
</feature>
<evidence type="ECO:0008006" key="5">
    <source>
        <dbReference type="Google" id="ProtNLM"/>
    </source>
</evidence>
<dbReference type="Pfam" id="PF20100">
    <property type="entry name" value="DUF6490"/>
    <property type="match status" value="1"/>
</dbReference>
<dbReference type="PANTHER" id="PTHR46610">
    <property type="entry name" value="OS05G0181300 PROTEIN"/>
    <property type="match status" value="1"/>
</dbReference>
<accession>A0A0D9WLT7</accession>
<keyword evidence="1" id="KW-0812">Transmembrane</keyword>
<organism evidence="3 4">
    <name type="scientific">Leersia perrieri</name>
    <dbReference type="NCBI Taxonomy" id="77586"/>
    <lineage>
        <taxon>Eukaryota</taxon>
        <taxon>Viridiplantae</taxon>
        <taxon>Streptophyta</taxon>
        <taxon>Embryophyta</taxon>
        <taxon>Tracheophyta</taxon>
        <taxon>Spermatophyta</taxon>
        <taxon>Magnoliopsida</taxon>
        <taxon>Liliopsida</taxon>
        <taxon>Poales</taxon>
        <taxon>Poaceae</taxon>
        <taxon>BOP clade</taxon>
        <taxon>Oryzoideae</taxon>
        <taxon>Oryzeae</taxon>
        <taxon>Oryzinae</taxon>
        <taxon>Leersia</taxon>
    </lineage>
</organism>
<reference evidence="3" key="3">
    <citation type="submission" date="2015-04" db="UniProtKB">
        <authorList>
            <consortium name="EnsemblPlants"/>
        </authorList>
    </citation>
    <scope>IDENTIFICATION</scope>
</reference>
<reference evidence="4" key="2">
    <citation type="submission" date="2013-12" db="EMBL/GenBank/DDBJ databases">
        <authorList>
            <person name="Yu Y."/>
            <person name="Lee S."/>
            <person name="de Baynast K."/>
            <person name="Wissotski M."/>
            <person name="Liu L."/>
            <person name="Talag J."/>
            <person name="Goicoechea J."/>
            <person name="Angelova A."/>
            <person name="Jetty R."/>
            <person name="Kudrna D."/>
            <person name="Golser W."/>
            <person name="Rivera L."/>
            <person name="Zhang J."/>
            <person name="Wing R."/>
        </authorList>
    </citation>
    <scope>NUCLEOTIDE SEQUENCE</scope>
</reference>
<evidence type="ECO:0000256" key="1">
    <source>
        <dbReference type="SAM" id="Phobius"/>
    </source>
</evidence>
<feature type="transmembrane region" description="Helical" evidence="1">
    <location>
        <begin position="36"/>
        <end position="55"/>
    </location>
</feature>
<dbReference type="Gramene" id="LPERR06G02860.1">
    <property type="protein sequence ID" value="LPERR06G02860.1"/>
    <property type="gene ID" value="LPERR06G02860"/>
</dbReference>
<dbReference type="EnsemblPlants" id="LPERR06G02860.1">
    <property type="protein sequence ID" value="LPERR06G02860.1"/>
    <property type="gene ID" value="LPERR06G02860"/>
</dbReference>
<sequence>MAIAAGNCRASWLLPQAVLAVAVASAAALWPKPAPPLVVAAAAPYAILVVLFWCVRAFERAAAAGDAAAQGRLRLAVWLLSSALTVLFAGRVVPLVPGAAAVFVWGMSAATCYVRESQSNSYDI</sequence>
<proteinExistence type="predicted"/>
<feature type="chain" id="PRO_5002349315" description="PRA1 family protein" evidence="2">
    <location>
        <begin position="29"/>
        <end position="124"/>
    </location>
</feature>
<evidence type="ECO:0000256" key="2">
    <source>
        <dbReference type="SAM" id="SignalP"/>
    </source>
</evidence>
<feature type="signal peptide" evidence="2">
    <location>
        <begin position="1"/>
        <end position="28"/>
    </location>
</feature>
<name>A0A0D9WLT7_9ORYZ</name>
<protein>
    <recommendedName>
        <fullName evidence="5">PRA1 family protein</fullName>
    </recommendedName>
</protein>
<dbReference type="InterPro" id="IPR045501">
    <property type="entry name" value="DUF6490"/>
</dbReference>
<keyword evidence="1" id="KW-1133">Transmembrane helix</keyword>
<dbReference type="Proteomes" id="UP000032180">
    <property type="component" value="Chromosome 6"/>
</dbReference>
<keyword evidence="2" id="KW-0732">Signal</keyword>
<keyword evidence="4" id="KW-1185">Reference proteome</keyword>
<evidence type="ECO:0000313" key="4">
    <source>
        <dbReference type="Proteomes" id="UP000032180"/>
    </source>
</evidence>
<dbReference type="PANTHER" id="PTHR46610:SF20">
    <property type="entry name" value="OS05G0181300 PROTEIN"/>
    <property type="match status" value="1"/>
</dbReference>